<dbReference type="AlphaFoldDB" id="A0A7W2AI88"/>
<accession>A0A7W2AI88</accession>
<keyword evidence="1" id="KW-0489">Methyltransferase</keyword>
<dbReference type="EMBL" id="JACEIP010000008">
    <property type="protein sequence ID" value="MBA4542608.1"/>
    <property type="molecule type" value="Genomic_DNA"/>
</dbReference>
<dbReference type="Gene3D" id="3.40.50.150">
    <property type="entry name" value="Vaccinia Virus protein VP39"/>
    <property type="match status" value="1"/>
</dbReference>
<dbReference type="OrthoDB" id="5881184at2"/>
<proteinExistence type="predicted"/>
<reference evidence="1 2" key="1">
    <citation type="submission" date="2020-07" db="EMBL/GenBank/DDBJ databases">
        <authorList>
            <person name="Feng H."/>
        </authorList>
    </citation>
    <scope>NUCLEOTIDE SEQUENCE [LARGE SCALE GENOMIC DNA]</scope>
    <source>
        <strain evidence="2">s-11</strain>
    </source>
</reference>
<dbReference type="InterPro" id="IPR006901">
    <property type="entry name" value="TrmK"/>
</dbReference>
<dbReference type="GO" id="GO:0160105">
    <property type="term" value="F:tRNA (adenine(22)-N1)-methyltransferase activity"/>
    <property type="evidence" value="ECO:0007669"/>
    <property type="project" value="InterPro"/>
</dbReference>
<sequence length="250" mass="28201">MVESSSYIPGWQISKRLQTLAEFVPDRIRVADIGGDHAFLLLHLAKQKRLKKGIVGEINRGPFENAKNRVRLMGYEEVIEVRLGDGLSVLEEGEVDAVVIAGMGGSLIANILEEGKEKLTRVRRLILQPNIGAYRVREWLRQNHFRIVAETIVEEAGILYEIIVAEPGEEDAYGRSGLPSSLLLEIGPVLWREKHPLLQRKVAEELAAKEKVYQQLAKGKSEEAVIRRKKLADELEQWRKVFTCLSGESN</sequence>
<dbReference type="GO" id="GO:0032259">
    <property type="term" value="P:methylation"/>
    <property type="evidence" value="ECO:0007669"/>
    <property type="project" value="UniProtKB-KW"/>
</dbReference>
<dbReference type="PANTHER" id="PTHR38451:SF1">
    <property type="entry name" value="TRNA (ADENINE(22)-N(1))-METHYLTRANSFERASE"/>
    <property type="match status" value="1"/>
</dbReference>
<dbReference type="InterPro" id="IPR029063">
    <property type="entry name" value="SAM-dependent_MTases_sf"/>
</dbReference>
<comment type="caution">
    <text evidence="1">The sequence shown here is derived from an EMBL/GenBank/DDBJ whole genome shotgun (WGS) entry which is preliminary data.</text>
</comment>
<keyword evidence="2" id="KW-1185">Reference proteome</keyword>
<organism evidence="1 2">
    <name type="scientific">Thermoactinomyces daqus</name>
    <dbReference type="NCBI Taxonomy" id="1329516"/>
    <lineage>
        <taxon>Bacteria</taxon>
        <taxon>Bacillati</taxon>
        <taxon>Bacillota</taxon>
        <taxon>Bacilli</taxon>
        <taxon>Bacillales</taxon>
        <taxon>Thermoactinomycetaceae</taxon>
        <taxon>Thermoactinomyces</taxon>
    </lineage>
</organism>
<dbReference type="PANTHER" id="PTHR38451">
    <property type="entry name" value="TRNA (ADENINE(22)-N(1))-METHYLTRANSFERASE"/>
    <property type="match status" value="1"/>
</dbReference>
<dbReference type="Gene3D" id="1.10.287.1890">
    <property type="match status" value="1"/>
</dbReference>
<protein>
    <submittedName>
        <fullName evidence="1">tRNA (Adenine(22)-N(1))-methyltransferase TrmK</fullName>
    </submittedName>
</protein>
<gene>
    <name evidence="1" type="ORF">H1164_06795</name>
</gene>
<evidence type="ECO:0000313" key="2">
    <source>
        <dbReference type="Proteomes" id="UP000530514"/>
    </source>
</evidence>
<dbReference type="Proteomes" id="UP000530514">
    <property type="component" value="Unassembled WGS sequence"/>
</dbReference>
<dbReference type="RefSeq" id="WP_052154345.1">
    <property type="nucleotide sequence ID" value="NZ_JACEIP010000008.1"/>
</dbReference>
<dbReference type="PIRSF" id="PIRSF018637">
    <property type="entry name" value="TrmK"/>
    <property type="match status" value="1"/>
</dbReference>
<name>A0A7W2AI88_9BACL</name>
<keyword evidence="1" id="KW-0808">Transferase</keyword>
<evidence type="ECO:0000313" key="1">
    <source>
        <dbReference type="EMBL" id="MBA4542608.1"/>
    </source>
</evidence>
<dbReference type="SUPFAM" id="SSF53335">
    <property type="entry name" value="S-adenosyl-L-methionine-dependent methyltransferases"/>
    <property type="match status" value="1"/>
</dbReference>
<dbReference type="Pfam" id="PF04816">
    <property type="entry name" value="TrmK"/>
    <property type="match status" value="1"/>
</dbReference>